<evidence type="ECO:0000313" key="1">
    <source>
        <dbReference type="EMBL" id="GBP32153.1"/>
    </source>
</evidence>
<name>A0A4C1V077_EUMVA</name>
<protein>
    <submittedName>
        <fullName evidence="1">Uncharacterized protein</fullName>
    </submittedName>
</protein>
<gene>
    <name evidence="1" type="ORF">EVAR_80920_1</name>
</gene>
<evidence type="ECO:0000313" key="2">
    <source>
        <dbReference type="Proteomes" id="UP000299102"/>
    </source>
</evidence>
<proteinExistence type="predicted"/>
<organism evidence="1 2">
    <name type="scientific">Eumeta variegata</name>
    <name type="common">Bagworm moth</name>
    <name type="synonym">Eumeta japonica</name>
    <dbReference type="NCBI Taxonomy" id="151549"/>
    <lineage>
        <taxon>Eukaryota</taxon>
        <taxon>Metazoa</taxon>
        <taxon>Ecdysozoa</taxon>
        <taxon>Arthropoda</taxon>
        <taxon>Hexapoda</taxon>
        <taxon>Insecta</taxon>
        <taxon>Pterygota</taxon>
        <taxon>Neoptera</taxon>
        <taxon>Endopterygota</taxon>
        <taxon>Lepidoptera</taxon>
        <taxon>Glossata</taxon>
        <taxon>Ditrysia</taxon>
        <taxon>Tineoidea</taxon>
        <taxon>Psychidae</taxon>
        <taxon>Oiketicinae</taxon>
        <taxon>Eumeta</taxon>
    </lineage>
</organism>
<dbReference type="AlphaFoldDB" id="A0A4C1V077"/>
<sequence length="123" mass="13863">MSNDAKERCGRKEDIAINVETVCGSVPVVRREGDSTATELRKADVYGEELKTHMGGFHADTLCPEHDPRRKRRPRVYTPRLHDCGLRFGDVFEEASSLTIRFDATLTAKTNLVKLKNTYANIP</sequence>
<dbReference type="EMBL" id="BGZK01000255">
    <property type="protein sequence ID" value="GBP32153.1"/>
    <property type="molecule type" value="Genomic_DNA"/>
</dbReference>
<comment type="caution">
    <text evidence="1">The sequence shown here is derived from an EMBL/GenBank/DDBJ whole genome shotgun (WGS) entry which is preliminary data.</text>
</comment>
<keyword evidence="2" id="KW-1185">Reference proteome</keyword>
<reference evidence="1 2" key="1">
    <citation type="journal article" date="2019" name="Commun. Biol.">
        <title>The bagworm genome reveals a unique fibroin gene that provides high tensile strength.</title>
        <authorList>
            <person name="Kono N."/>
            <person name="Nakamura H."/>
            <person name="Ohtoshi R."/>
            <person name="Tomita M."/>
            <person name="Numata K."/>
            <person name="Arakawa K."/>
        </authorList>
    </citation>
    <scope>NUCLEOTIDE SEQUENCE [LARGE SCALE GENOMIC DNA]</scope>
</reference>
<accession>A0A4C1V077</accession>
<dbReference type="Proteomes" id="UP000299102">
    <property type="component" value="Unassembled WGS sequence"/>
</dbReference>